<dbReference type="PANTHER" id="PTHR30146:SF153">
    <property type="entry name" value="LACTOSE OPERON REPRESSOR"/>
    <property type="match status" value="1"/>
</dbReference>
<dbReference type="Proteomes" id="UP000294200">
    <property type="component" value="Unassembled WGS sequence"/>
</dbReference>
<dbReference type="SMART" id="SM00354">
    <property type="entry name" value="HTH_LACI"/>
    <property type="match status" value="1"/>
</dbReference>
<dbReference type="EMBL" id="MWML01000093">
    <property type="protein sequence ID" value="TCG06754.1"/>
    <property type="molecule type" value="Genomic_DNA"/>
</dbReference>
<protein>
    <recommendedName>
        <fullName evidence="4">HTH lacI-type domain-containing protein</fullName>
    </recommendedName>
</protein>
<dbReference type="GO" id="GO:0000976">
    <property type="term" value="F:transcription cis-regulatory region binding"/>
    <property type="evidence" value="ECO:0007669"/>
    <property type="project" value="TreeGrafter"/>
</dbReference>
<comment type="caution">
    <text evidence="5">The sequence shown here is derived from an EMBL/GenBank/DDBJ whole genome shotgun (WGS) entry which is preliminary data.</text>
</comment>
<dbReference type="SUPFAM" id="SSF53822">
    <property type="entry name" value="Periplasmic binding protein-like I"/>
    <property type="match status" value="1"/>
</dbReference>
<dbReference type="PROSITE" id="PS50932">
    <property type="entry name" value="HTH_LACI_2"/>
    <property type="match status" value="1"/>
</dbReference>
<dbReference type="InterPro" id="IPR028082">
    <property type="entry name" value="Peripla_BP_I"/>
</dbReference>
<dbReference type="InterPro" id="IPR046335">
    <property type="entry name" value="LacI/GalR-like_sensor"/>
</dbReference>
<evidence type="ECO:0000256" key="3">
    <source>
        <dbReference type="ARBA" id="ARBA00023163"/>
    </source>
</evidence>
<dbReference type="PANTHER" id="PTHR30146">
    <property type="entry name" value="LACI-RELATED TRANSCRIPTIONAL REPRESSOR"/>
    <property type="match status" value="1"/>
</dbReference>
<reference evidence="5 6" key="1">
    <citation type="submission" date="2017-02" db="EMBL/GenBank/DDBJ databases">
        <title>Paraburkholderia sophoroidis sp. nov. and Paraburkholderia steynii sp. nov. rhizobial symbionts of the fynbos legume Hypocalyptus sophoroides.</title>
        <authorList>
            <person name="Steenkamp E.T."/>
            <person name="Beukes C.W."/>
            <person name="Van Zyl E."/>
            <person name="Avontuur J."/>
            <person name="Chan W.Y."/>
            <person name="Hassen A."/>
            <person name="Palmer M."/>
            <person name="Mthombeni L."/>
            <person name="Phalane F."/>
            <person name="Sereme K."/>
            <person name="Venter S.N."/>
        </authorList>
    </citation>
    <scope>NUCLEOTIDE SEQUENCE [LARGE SCALE GENOMIC DNA]</scope>
    <source>
        <strain evidence="5 6">HC1.1ba</strain>
    </source>
</reference>
<keyword evidence="3" id="KW-0804">Transcription</keyword>
<keyword evidence="1" id="KW-0805">Transcription regulation</keyword>
<evidence type="ECO:0000256" key="1">
    <source>
        <dbReference type="ARBA" id="ARBA00023015"/>
    </source>
</evidence>
<evidence type="ECO:0000313" key="6">
    <source>
        <dbReference type="Proteomes" id="UP000294200"/>
    </source>
</evidence>
<dbReference type="AlphaFoldDB" id="A0A4R0X9F5"/>
<dbReference type="InterPro" id="IPR000843">
    <property type="entry name" value="HTH_LacI"/>
</dbReference>
<evidence type="ECO:0000256" key="2">
    <source>
        <dbReference type="ARBA" id="ARBA00023125"/>
    </source>
</evidence>
<dbReference type="GO" id="GO:0003700">
    <property type="term" value="F:DNA-binding transcription factor activity"/>
    <property type="evidence" value="ECO:0007669"/>
    <property type="project" value="TreeGrafter"/>
</dbReference>
<dbReference type="SUPFAM" id="SSF47413">
    <property type="entry name" value="lambda repressor-like DNA-binding domains"/>
    <property type="match status" value="1"/>
</dbReference>
<dbReference type="Pfam" id="PF13377">
    <property type="entry name" value="Peripla_BP_3"/>
    <property type="match status" value="1"/>
</dbReference>
<keyword evidence="6" id="KW-1185">Reference proteome</keyword>
<dbReference type="Pfam" id="PF00356">
    <property type="entry name" value="LacI"/>
    <property type="match status" value="1"/>
</dbReference>
<dbReference type="Gene3D" id="1.10.260.40">
    <property type="entry name" value="lambda repressor-like DNA-binding domains"/>
    <property type="match status" value="1"/>
</dbReference>
<sequence length="344" mass="36732">MIDEKKKRSRVGIKEIAELANLSKTAVSYALNGTGRLDDETRARVIAIAEQHGYRANPFARKLRGKSFGVLAVFASVPSSMSEVVANSDYFVRLWQGAVTCALARGYMLLLAPFGTGPDMLRNMPIDGGIVIDPVQNDPTLAHLNRNGLAAVTIGRDLRETDGGALWIDSPHGELATRLFDLFEAQGARRVGAILSSPAYSYTLAVRDAYLAWTRARKQTPLLVEIESHPSESAGYEAAMQMLAAPSPPDAIFASLDRLAAGVFLAAQRRGIAVPEALMIAAGTDGTESRSAAVPITALDLKPEALGSTAVSKLIARLEGDEDAGDEMLTGDVLLRATTARRSI</sequence>
<accession>A0A4R0X9F5</accession>
<organism evidence="5 6">
    <name type="scientific">Paraburkholderia steynii</name>
    <dbReference type="NCBI Taxonomy" id="1245441"/>
    <lineage>
        <taxon>Bacteria</taxon>
        <taxon>Pseudomonadati</taxon>
        <taxon>Pseudomonadota</taxon>
        <taxon>Betaproteobacteria</taxon>
        <taxon>Burkholderiales</taxon>
        <taxon>Burkholderiaceae</taxon>
        <taxon>Paraburkholderia</taxon>
    </lineage>
</organism>
<evidence type="ECO:0000313" key="5">
    <source>
        <dbReference type="EMBL" id="TCG06754.1"/>
    </source>
</evidence>
<feature type="domain" description="HTH lacI-type" evidence="4">
    <location>
        <begin position="11"/>
        <end position="65"/>
    </location>
</feature>
<gene>
    <name evidence="5" type="ORF">BZM27_24130</name>
</gene>
<keyword evidence="2" id="KW-0238">DNA-binding</keyword>
<proteinExistence type="predicted"/>
<evidence type="ECO:0000259" key="4">
    <source>
        <dbReference type="PROSITE" id="PS50932"/>
    </source>
</evidence>
<name>A0A4R0X9F5_9BURK</name>
<dbReference type="CDD" id="cd01392">
    <property type="entry name" value="HTH_LacI"/>
    <property type="match status" value="1"/>
</dbReference>
<dbReference type="InterPro" id="IPR010982">
    <property type="entry name" value="Lambda_DNA-bd_dom_sf"/>
</dbReference>
<dbReference type="Gene3D" id="3.40.50.2300">
    <property type="match status" value="2"/>
</dbReference>